<organism evidence="1 2">
    <name type="scientific">Nitrosospira briensis</name>
    <dbReference type="NCBI Taxonomy" id="35799"/>
    <lineage>
        <taxon>Bacteria</taxon>
        <taxon>Pseudomonadati</taxon>
        <taxon>Pseudomonadota</taxon>
        <taxon>Betaproteobacteria</taxon>
        <taxon>Nitrosomonadales</taxon>
        <taxon>Nitrosomonadaceae</taxon>
        <taxon>Nitrosospira</taxon>
    </lineage>
</organism>
<evidence type="ECO:0000313" key="1">
    <source>
        <dbReference type="EMBL" id="SFN33268.1"/>
    </source>
</evidence>
<keyword evidence="2" id="KW-1185">Reference proteome</keyword>
<evidence type="ECO:0000313" key="2">
    <source>
        <dbReference type="Proteomes" id="UP000183107"/>
    </source>
</evidence>
<name>A0A1I4Y5B4_9PROT</name>
<protein>
    <recommendedName>
        <fullName evidence="3">LysM domain-containing protein</fullName>
    </recommendedName>
</protein>
<reference evidence="2" key="1">
    <citation type="submission" date="2016-10" db="EMBL/GenBank/DDBJ databases">
        <authorList>
            <person name="Varghese N."/>
        </authorList>
    </citation>
    <scope>NUCLEOTIDE SEQUENCE [LARGE SCALE GENOMIC DNA]</scope>
    <source>
        <strain evidence="2">Nsp8</strain>
    </source>
</reference>
<dbReference type="AlphaFoldDB" id="A0A1I4Y5B4"/>
<gene>
    <name evidence="1" type="ORF">SAMN05216386_0524</name>
</gene>
<accession>A0A1I4Y5B4</accession>
<evidence type="ECO:0008006" key="3">
    <source>
        <dbReference type="Google" id="ProtNLM"/>
    </source>
</evidence>
<dbReference type="EMBL" id="FOVJ01000001">
    <property type="protein sequence ID" value="SFN33268.1"/>
    <property type="molecule type" value="Genomic_DNA"/>
</dbReference>
<dbReference type="RefSeq" id="WP_218144956.1">
    <property type="nucleotide sequence ID" value="NZ_FOVJ01000001.1"/>
</dbReference>
<proteinExistence type="predicted"/>
<dbReference type="Proteomes" id="UP000183107">
    <property type="component" value="Unassembled WGS sequence"/>
</dbReference>
<sequence length="110" mass="12612">MVIFPVTSRYHGIEIAKYEMPPEEGETEPREIAYLRRRFLPPLSKPRDEPVSTEHVVTQGERLDNITASHLGDPEQFWRMCDANNAMLPQALTEEIGRRLRIPLDLGGTI</sequence>